<organism evidence="2 3">
    <name type="scientific">Paenibacillus haidiansis</name>
    <dbReference type="NCBI Taxonomy" id="1574488"/>
    <lineage>
        <taxon>Bacteria</taxon>
        <taxon>Bacillati</taxon>
        <taxon>Bacillota</taxon>
        <taxon>Bacilli</taxon>
        <taxon>Bacillales</taxon>
        <taxon>Paenibacillaceae</taxon>
        <taxon>Paenibacillus</taxon>
    </lineage>
</organism>
<gene>
    <name evidence="2" type="ORF">V3851_13380</name>
</gene>
<reference evidence="2 3" key="1">
    <citation type="submission" date="2024-02" db="EMBL/GenBank/DDBJ databases">
        <title>A nitrogen-fixing paenibacillus bacterium.</title>
        <authorList>
            <person name="Zhang W.L."/>
            <person name="Chen S.F."/>
        </authorList>
    </citation>
    <scope>NUCLEOTIDE SEQUENCE [LARGE SCALE GENOMIC DNA]</scope>
    <source>
        <strain evidence="2 3">M1</strain>
    </source>
</reference>
<dbReference type="Proteomes" id="UP001306950">
    <property type="component" value="Unassembled WGS sequence"/>
</dbReference>
<name>A0ABU7VU49_9BACL</name>
<dbReference type="EMBL" id="JAZHPZ010000005">
    <property type="protein sequence ID" value="MEF2966828.1"/>
    <property type="molecule type" value="Genomic_DNA"/>
</dbReference>
<feature type="domain" description="VTC" evidence="1">
    <location>
        <begin position="9"/>
        <end position="227"/>
    </location>
</feature>
<evidence type="ECO:0000313" key="3">
    <source>
        <dbReference type="Proteomes" id="UP001306950"/>
    </source>
</evidence>
<dbReference type="Pfam" id="PF09359">
    <property type="entry name" value="VTC"/>
    <property type="match status" value="1"/>
</dbReference>
<protein>
    <submittedName>
        <fullName evidence="2">Polyphosphate polymerase domain-containing protein</fullName>
    </submittedName>
</protein>
<sequence length="236" mass="27526">MQYQGRKLRHEFKYYLNLHDYLSLRQKAASLMAMDRHSLSAEGYGIRSLYFDGMNDHALHDKNNGVFSREKYRIRIYNGCGDHISLERKSKFGDFVCKDSVQLTYTEYASILRGDVEFLREKSLPLMTDFYMALVHRAFRPIVIVDYIREAYVYEPGNVRITFDKILSAGVNTVDLFDGTLVLKEAMPGPSTIMELKYDAFLPEHVRGLIQTGRFVRSSISKYVICRELGYQYFKE</sequence>
<evidence type="ECO:0000313" key="2">
    <source>
        <dbReference type="EMBL" id="MEF2966828.1"/>
    </source>
</evidence>
<dbReference type="InterPro" id="IPR018966">
    <property type="entry name" value="VTC_domain"/>
</dbReference>
<dbReference type="InterPro" id="IPR042267">
    <property type="entry name" value="VTC_sf"/>
</dbReference>
<comment type="caution">
    <text evidence="2">The sequence shown here is derived from an EMBL/GenBank/DDBJ whole genome shotgun (WGS) entry which is preliminary data.</text>
</comment>
<dbReference type="Gene3D" id="3.20.100.30">
    <property type="entry name" value="VTC, catalytic tunnel domain"/>
    <property type="match status" value="1"/>
</dbReference>
<dbReference type="CDD" id="cd07750">
    <property type="entry name" value="PolyPPase_VTC_like"/>
    <property type="match status" value="1"/>
</dbReference>
<keyword evidence="3" id="KW-1185">Reference proteome</keyword>
<accession>A0ABU7VU49</accession>
<evidence type="ECO:0000259" key="1">
    <source>
        <dbReference type="Pfam" id="PF09359"/>
    </source>
</evidence>
<dbReference type="RefSeq" id="WP_331847036.1">
    <property type="nucleotide sequence ID" value="NZ_JAZHPZ010000005.1"/>
</dbReference>
<proteinExistence type="predicted"/>